<protein>
    <submittedName>
        <fullName evidence="1">Uncharacterized protein</fullName>
    </submittedName>
</protein>
<dbReference type="EMBL" id="CM037157">
    <property type="protein sequence ID" value="KAH7850081.1"/>
    <property type="molecule type" value="Genomic_DNA"/>
</dbReference>
<evidence type="ECO:0000313" key="2">
    <source>
        <dbReference type="Proteomes" id="UP000828048"/>
    </source>
</evidence>
<sequence>MVSFDTPLQKIRELENSTKKRKWEEEAVGGELLEKPLLLIDNNYNRPKAKSPKSMLDMELLPLETPLPLEWQRCLDIKSGQIHYYNVRTQTRTSKDPRTTTSDPDPPAPPPTPPLPTHMSLDLELNLPCGSTTTTTTTKTLYPYAGTGDPFAVTSKDKDNDYSGGGGGIRIRQCPSWLAFEGDEREMITAACKKCHMLVMMCKSSPACPNCKFLHPPDQSYPNDLFNKSGLSLLC</sequence>
<comment type="caution">
    <text evidence="1">The sequence shown here is derived from an EMBL/GenBank/DDBJ whole genome shotgun (WGS) entry which is preliminary data.</text>
</comment>
<name>A0ACB7Y9I1_9ERIC</name>
<proteinExistence type="predicted"/>
<evidence type="ECO:0000313" key="1">
    <source>
        <dbReference type="EMBL" id="KAH7850081.1"/>
    </source>
</evidence>
<accession>A0ACB7Y9I1</accession>
<keyword evidence="2" id="KW-1185">Reference proteome</keyword>
<organism evidence="1 2">
    <name type="scientific">Vaccinium darrowii</name>
    <dbReference type="NCBI Taxonomy" id="229202"/>
    <lineage>
        <taxon>Eukaryota</taxon>
        <taxon>Viridiplantae</taxon>
        <taxon>Streptophyta</taxon>
        <taxon>Embryophyta</taxon>
        <taxon>Tracheophyta</taxon>
        <taxon>Spermatophyta</taxon>
        <taxon>Magnoliopsida</taxon>
        <taxon>eudicotyledons</taxon>
        <taxon>Gunneridae</taxon>
        <taxon>Pentapetalae</taxon>
        <taxon>asterids</taxon>
        <taxon>Ericales</taxon>
        <taxon>Ericaceae</taxon>
        <taxon>Vaccinioideae</taxon>
        <taxon>Vaccinieae</taxon>
        <taxon>Vaccinium</taxon>
    </lineage>
</organism>
<reference evidence="1 2" key="1">
    <citation type="journal article" date="2021" name="Hortic Res">
        <title>High-quality reference genome and annotation aids understanding of berry development for evergreen blueberry (Vaccinium darrowii).</title>
        <authorList>
            <person name="Yu J."/>
            <person name="Hulse-Kemp A.M."/>
            <person name="Babiker E."/>
            <person name="Staton M."/>
        </authorList>
    </citation>
    <scope>NUCLEOTIDE SEQUENCE [LARGE SCALE GENOMIC DNA]</scope>
    <source>
        <strain evidence="2">cv. NJ 8807/NJ 8810</strain>
        <tissue evidence="1">Young leaf</tissue>
    </source>
</reference>
<dbReference type="Proteomes" id="UP000828048">
    <property type="component" value="Chromosome 7"/>
</dbReference>
<gene>
    <name evidence="1" type="ORF">Vadar_027643</name>
</gene>